<dbReference type="NCBIfam" id="TIGR02705">
    <property type="entry name" value="nudix_YtkD"/>
    <property type="match status" value="1"/>
</dbReference>
<dbReference type="Gene3D" id="3.90.79.10">
    <property type="entry name" value="Nucleoside Triphosphate Pyrophosphohydrolase"/>
    <property type="match status" value="1"/>
</dbReference>
<dbReference type="GO" id="GO:0005737">
    <property type="term" value="C:cytoplasm"/>
    <property type="evidence" value="ECO:0007669"/>
    <property type="project" value="TreeGrafter"/>
</dbReference>
<dbReference type="PANTHER" id="PTHR43758:SF8">
    <property type="entry name" value="8-OXO-DGTP DIPHOSPHATASE YTKD-RELATED"/>
    <property type="match status" value="1"/>
</dbReference>
<sequence length="161" mass="18527">MQSFLDYYRNEVTFSTKDHPFSEDPKHVWVVTTFEDKWLLTVHSSRGIEFPGGKVEKGETAQDAAIREVYEETGGVVSTIHYVGQYRVQGKAETVIKNVYYAEVDHLDQKDSYMETQGPKLLKQLPDQIANQEAYSFIMKDLVLPLSISEVKRRFPSNTLM</sequence>
<dbReference type="PROSITE" id="PS00893">
    <property type="entry name" value="NUDIX_BOX"/>
    <property type="match status" value="1"/>
</dbReference>
<dbReference type="InterPro" id="IPR014078">
    <property type="entry name" value="Nudix_YtkD"/>
</dbReference>
<dbReference type="InterPro" id="IPR000086">
    <property type="entry name" value="NUDIX_hydrolase_dom"/>
</dbReference>
<keyword evidence="4 6" id="KW-0378">Hydrolase</keyword>
<evidence type="ECO:0000256" key="4">
    <source>
        <dbReference type="ARBA" id="ARBA00022801"/>
    </source>
</evidence>
<dbReference type="GO" id="GO:0016818">
    <property type="term" value="F:hydrolase activity, acting on acid anhydrides, in phosphorus-containing anhydrides"/>
    <property type="evidence" value="ECO:0007669"/>
    <property type="project" value="TreeGrafter"/>
</dbReference>
<keyword evidence="3" id="KW-0479">Metal-binding</keyword>
<evidence type="ECO:0000313" key="9">
    <source>
        <dbReference type="Proteomes" id="UP000318138"/>
    </source>
</evidence>
<dbReference type="InterPro" id="IPR015797">
    <property type="entry name" value="NUDIX_hydrolase-like_dom_sf"/>
</dbReference>
<proteinExistence type="inferred from homology"/>
<keyword evidence="5" id="KW-0460">Magnesium</keyword>
<name>A0A859FHK4_9BACI</name>
<comment type="similarity">
    <text evidence="2 6">Belongs to the Nudix hydrolase family.</text>
</comment>
<dbReference type="AlphaFoldDB" id="A0A859FHK4"/>
<protein>
    <submittedName>
        <fullName evidence="8">Nucleoside triphosphatase YtkD</fullName>
    </submittedName>
</protein>
<dbReference type="Proteomes" id="UP000318138">
    <property type="component" value="Chromosome"/>
</dbReference>
<dbReference type="GO" id="GO:0046872">
    <property type="term" value="F:metal ion binding"/>
    <property type="evidence" value="ECO:0007669"/>
    <property type="project" value="UniProtKB-KW"/>
</dbReference>
<dbReference type="EMBL" id="CP041372">
    <property type="protein sequence ID" value="QKS72132.1"/>
    <property type="molecule type" value="Genomic_DNA"/>
</dbReference>
<feature type="domain" description="Nudix hydrolase" evidence="7">
    <location>
        <begin position="21"/>
        <end position="147"/>
    </location>
</feature>
<evidence type="ECO:0000259" key="7">
    <source>
        <dbReference type="PROSITE" id="PS51462"/>
    </source>
</evidence>
<dbReference type="KEGG" id="psua:FLK61_36345"/>
<dbReference type="SUPFAM" id="SSF55811">
    <property type="entry name" value="Nudix"/>
    <property type="match status" value="1"/>
</dbReference>
<evidence type="ECO:0000313" key="8">
    <source>
        <dbReference type="EMBL" id="QKS72132.1"/>
    </source>
</evidence>
<comment type="cofactor">
    <cofactor evidence="1">
        <name>Mg(2+)</name>
        <dbReference type="ChEBI" id="CHEBI:18420"/>
    </cofactor>
</comment>
<dbReference type="RefSeq" id="WP_176010116.1">
    <property type="nucleotide sequence ID" value="NZ_CP041372.2"/>
</dbReference>
<evidence type="ECO:0000256" key="6">
    <source>
        <dbReference type="RuleBase" id="RU003476"/>
    </source>
</evidence>
<keyword evidence="9" id="KW-1185">Reference proteome</keyword>
<organism evidence="8 9">
    <name type="scientific">Paenalkalicoccus suaedae</name>
    <dbReference type="NCBI Taxonomy" id="2592382"/>
    <lineage>
        <taxon>Bacteria</taxon>
        <taxon>Bacillati</taxon>
        <taxon>Bacillota</taxon>
        <taxon>Bacilli</taxon>
        <taxon>Bacillales</taxon>
        <taxon>Bacillaceae</taxon>
        <taxon>Paenalkalicoccus</taxon>
    </lineage>
</organism>
<accession>A0A859FHK4</accession>
<dbReference type="PANTHER" id="PTHR43758">
    <property type="entry name" value="7,8-DIHYDRO-8-OXOGUANINE TRIPHOSPHATASE"/>
    <property type="match status" value="1"/>
</dbReference>
<gene>
    <name evidence="8" type="primary">ytkD</name>
    <name evidence="8" type="ORF">FLK61_36345</name>
</gene>
<evidence type="ECO:0000256" key="3">
    <source>
        <dbReference type="ARBA" id="ARBA00022723"/>
    </source>
</evidence>
<dbReference type="PRINTS" id="PR00502">
    <property type="entry name" value="NUDIXFAMILY"/>
</dbReference>
<evidence type="ECO:0000256" key="1">
    <source>
        <dbReference type="ARBA" id="ARBA00001946"/>
    </source>
</evidence>
<dbReference type="PROSITE" id="PS51462">
    <property type="entry name" value="NUDIX"/>
    <property type="match status" value="1"/>
</dbReference>
<dbReference type="InterPro" id="IPR020476">
    <property type="entry name" value="Nudix_hydrolase"/>
</dbReference>
<dbReference type="InterPro" id="IPR020084">
    <property type="entry name" value="NUDIX_hydrolase_CS"/>
</dbReference>
<reference evidence="9" key="1">
    <citation type="submission" date="2019-07" db="EMBL/GenBank/DDBJ databases">
        <title>Bacillus alkalisoli sp. nov. isolated from saline soil.</title>
        <authorList>
            <person name="Sun J.-Q."/>
            <person name="Xu L."/>
        </authorList>
    </citation>
    <scope>NUCLEOTIDE SEQUENCE [LARGE SCALE GENOMIC DNA]</scope>
    <source>
        <strain evidence="9">M4U3P1</strain>
    </source>
</reference>
<evidence type="ECO:0000256" key="2">
    <source>
        <dbReference type="ARBA" id="ARBA00005582"/>
    </source>
</evidence>
<dbReference type="CDD" id="cd04665">
    <property type="entry name" value="NUDIX_RppH"/>
    <property type="match status" value="1"/>
</dbReference>
<dbReference type="Pfam" id="PF00293">
    <property type="entry name" value="NUDIX"/>
    <property type="match status" value="1"/>
</dbReference>
<evidence type="ECO:0000256" key="5">
    <source>
        <dbReference type="ARBA" id="ARBA00022842"/>
    </source>
</evidence>